<dbReference type="EMBL" id="MLQM01000052">
    <property type="protein sequence ID" value="OHV04058.1"/>
    <property type="molecule type" value="Genomic_DNA"/>
</dbReference>
<reference evidence="3 5" key="2">
    <citation type="journal article" date="2017" name="Int. J. Syst. Evol. Microbiol.">
        <title>Mycobacterium talmoniae sp. nov., a slowly growing mycobacterium isolated from human respiratory samples.</title>
        <authorList>
            <person name="Davidson R.M."/>
            <person name="DeGroote M.A."/>
            <person name="Marola J.L."/>
            <person name="Buss S."/>
            <person name="Jones V."/>
            <person name="McNeil M.R."/>
            <person name="Freifeld A.G."/>
            <person name="Elaine Epperson L."/>
            <person name="Hasan N.A."/>
            <person name="Jackson M."/>
            <person name="Iwen P.C."/>
            <person name="Salfinger M."/>
            <person name="Strong M."/>
        </authorList>
    </citation>
    <scope>NUCLEOTIDE SEQUENCE [LARGE SCALE GENOMIC DNA]</scope>
    <source>
        <strain evidence="3 5">ATCC BAA-2683</strain>
    </source>
</reference>
<reference evidence="3" key="3">
    <citation type="submission" date="2018-01" db="EMBL/GenBank/DDBJ databases">
        <authorList>
            <person name="Gaut B.S."/>
            <person name="Morton B.R."/>
            <person name="Clegg M.T."/>
            <person name="Duvall M.R."/>
        </authorList>
    </citation>
    <scope>NUCLEOTIDE SEQUENCE</scope>
    <source>
        <strain evidence="3">ATCC BAA-2683</strain>
    </source>
</reference>
<evidence type="ECO:0000313" key="2">
    <source>
        <dbReference type="EMBL" id="OHV04058.1"/>
    </source>
</evidence>
<evidence type="ECO:0000256" key="1">
    <source>
        <dbReference type="SAM" id="SignalP"/>
    </source>
</evidence>
<evidence type="ECO:0008006" key="6">
    <source>
        <dbReference type="Google" id="ProtNLM"/>
    </source>
</evidence>
<gene>
    <name evidence="2" type="ORF">BKN37_11770</name>
    <name evidence="3" type="ORF">C1Y40_00959</name>
</gene>
<sequence length="186" mass="19249">MTAKFVAAVAVVLGALVTAPPATAAPAGFPDVDAFTSVDPQGHFGYLQGGVTGGNGPMETVLRFATSDGVLCMWNYFPKAMENDTFAWSGITCSGNIPGIPDSVPDNGGAGCARVYPLPVSSQFVFDRHWGQCPPFPSPLVPALDAGQKLESGNATCVVGANQLIACIDPARNQGFVLQPSGSWVF</sequence>
<protein>
    <recommendedName>
        <fullName evidence="6">Secreted protein</fullName>
    </recommendedName>
</protein>
<dbReference type="Proteomes" id="UP000179734">
    <property type="component" value="Unassembled WGS sequence"/>
</dbReference>
<accession>A0A1S1NJP1</accession>
<dbReference type="AlphaFoldDB" id="A0A1S1NJP1"/>
<comment type="caution">
    <text evidence="2">The sequence shown here is derived from an EMBL/GenBank/DDBJ whole genome shotgun (WGS) entry which is preliminary data.</text>
</comment>
<evidence type="ECO:0000313" key="4">
    <source>
        <dbReference type="Proteomes" id="UP000179734"/>
    </source>
</evidence>
<feature type="signal peptide" evidence="1">
    <location>
        <begin position="1"/>
        <end position="24"/>
    </location>
</feature>
<keyword evidence="4" id="KW-1185">Reference proteome</keyword>
<dbReference type="EMBL" id="PPEA01000138">
    <property type="protein sequence ID" value="PQM48818.1"/>
    <property type="molecule type" value="Genomic_DNA"/>
</dbReference>
<dbReference type="Proteomes" id="UP000238296">
    <property type="component" value="Unassembled WGS sequence"/>
</dbReference>
<name>A0A1S1NJP1_9MYCO</name>
<proteinExistence type="predicted"/>
<organism evidence="2 4">
    <name type="scientific">Mycobacterium talmoniae</name>
    <dbReference type="NCBI Taxonomy" id="1858794"/>
    <lineage>
        <taxon>Bacteria</taxon>
        <taxon>Bacillati</taxon>
        <taxon>Actinomycetota</taxon>
        <taxon>Actinomycetes</taxon>
        <taxon>Mycobacteriales</taxon>
        <taxon>Mycobacteriaceae</taxon>
        <taxon>Mycobacterium</taxon>
    </lineage>
</organism>
<evidence type="ECO:0000313" key="5">
    <source>
        <dbReference type="Proteomes" id="UP000238296"/>
    </source>
</evidence>
<evidence type="ECO:0000313" key="3">
    <source>
        <dbReference type="EMBL" id="PQM48818.1"/>
    </source>
</evidence>
<keyword evidence="1" id="KW-0732">Signal</keyword>
<reference evidence="2 4" key="1">
    <citation type="submission" date="2016-10" db="EMBL/GenBank/DDBJ databases">
        <title>Genome sequence of Mycobacterium talmonii.</title>
        <authorList>
            <person name="Greninger A.L."/>
            <person name="Elliott B."/>
            <person name="Vasireddy S."/>
            <person name="Vasireddy R."/>
        </authorList>
    </citation>
    <scope>NUCLEOTIDE SEQUENCE [LARGE SCALE GENOMIC DNA]</scope>
    <source>
        <strain evidence="2">MO-5499</strain>
        <strain evidence="4">NE-TNMC-100812</strain>
    </source>
</reference>
<feature type="chain" id="PRO_5036025247" description="Secreted protein" evidence="1">
    <location>
        <begin position="25"/>
        <end position="186"/>
    </location>
</feature>
<dbReference type="RefSeq" id="WP_071025924.1">
    <property type="nucleotide sequence ID" value="NZ_MLQM01000052.1"/>
</dbReference>